<name>A0ABV6RY71_9GAMM</name>
<dbReference type="Pfam" id="PF00768">
    <property type="entry name" value="Peptidase_S11"/>
    <property type="match status" value="1"/>
</dbReference>
<evidence type="ECO:0000259" key="1">
    <source>
        <dbReference type="Pfam" id="PF00768"/>
    </source>
</evidence>
<reference evidence="2 3" key="1">
    <citation type="submission" date="2024-09" db="EMBL/GenBank/DDBJ databases">
        <authorList>
            <person name="Sun Q."/>
            <person name="Mori K."/>
        </authorList>
    </citation>
    <scope>NUCLEOTIDE SEQUENCE [LARGE SCALE GENOMIC DNA]</scope>
    <source>
        <strain evidence="2 3">KCTC 23076</strain>
    </source>
</reference>
<dbReference type="SUPFAM" id="SSF56601">
    <property type="entry name" value="beta-lactamase/transpeptidase-like"/>
    <property type="match status" value="1"/>
</dbReference>
<keyword evidence="2" id="KW-0645">Protease</keyword>
<dbReference type="InterPro" id="IPR001967">
    <property type="entry name" value="Peptidase_S11_N"/>
</dbReference>
<dbReference type="InterPro" id="IPR012338">
    <property type="entry name" value="Beta-lactam/transpept-like"/>
</dbReference>
<keyword evidence="3" id="KW-1185">Reference proteome</keyword>
<dbReference type="GO" id="GO:0004180">
    <property type="term" value="F:carboxypeptidase activity"/>
    <property type="evidence" value="ECO:0007669"/>
    <property type="project" value="UniProtKB-KW"/>
</dbReference>
<evidence type="ECO:0000313" key="3">
    <source>
        <dbReference type="Proteomes" id="UP001589896"/>
    </source>
</evidence>
<dbReference type="Proteomes" id="UP001589896">
    <property type="component" value="Unassembled WGS sequence"/>
</dbReference>
<keyword evidence="2" id="KW-0121">Carboxypeptidase</keyword>
<comment type="caution">
    <text evidence="2">The sequence shown here is derived from an EMBL/GenBank/DDBJ whole genome shotgun (WGS) entry which is preliminary data.</text>
</comment>
<evidence type="ECO:0000313" key="2">
    <source>
        <dbReference type="EMBL" id="MFC0681417.1"/>
    </source>
</evidence>
<organism evidence="2 3">
    <name type="scientific">Lysobacter korlensis</name>
    <dbReference type="NCBI Taxonomy" id="553636"/>
    <lineage>
        <taxon>Bacteria</taxon>
        <taxon>Pseudomonadati</taxon>
        <taxon>Pseudomonadota</taxon>
        <taxon>Gammaproteobacteria</taxon>
        <taxon>Lysobacterales</taxon>
        <taxon>Lysobacteraceae</taxon>
        <taxon>Lysobacter</taxon>
    </lineage>
</organism>
<sequence length="409" mass="43120">MPLTRQQIYHRRRIVVFGSLALLLAVLIYLPLTLLAPLERAAAKLTPFSVAPPVAVELTWPRSGGAAIGLLGDDVLLARTGSEEPLPIASITKIVTALTVLDAHPLAEGEPGPDITFDQDDIAIYNEYVAQNGKVVWVSSGTTFSQLDTLKIVLIESANNYAESLVTWAFGSEAEYLKAAQAFLTEHGLSGTTIVDSTGMSPQNTSTTADLVELGRLALQSPVLAQLVSTSETDLPGLGTIDNTNILLGVDGVDGIKTGTLDEAGACLLFSTDFTIADETVSLVGVSLGARNHDELAADVRGLLASVEANFADVQLATAGQVVGELTTEWGETAQIVVAEDYREVMWSETPVTALVTTRDVTTGSAGEEVGVLSVTVGKKTAEVPLELATSVGDPGPWWRLTNPVPLLF</sequence>
<dbReference type="RefSeq" id="WP_386674024.1">
    <property type="nucleotide sequence ID" value="NZ_JBHLTG010000008.1"/>
</dbReference>
<dbReference type="EMBL" id="JBHLTG010000008">
    <property type="protein sequence ID" value="MFC0681417.1"/>
    <property type="molecule type" value="Genomic_DNA"/>
</dbReference>
<keyword evidence="2" id="KW-0378">Hydrolase</keyword>
<feature type="domain" description="Peptidase S11 D-alanyl-D-alanine carboxypeptidase A N-terminal" evidence="1">
    <location>
        <begin position="77"/>
        <end position="289"/>
    </location>
</feature>
<protein>
    <submittedName>
        <fullName evidence="2">D-alanyl-D-alanine carboxypeptidase family protein</fullName>
        <ecNumber evidence="2">3.4.-.-</ecNumber>
    </submittedName>
</protein>
<gene>
    <name evidence="2" type="ORF">ACFFGH_26605</name>
</gene>
<dbReference type="EC" id="3.4.-.-" evidence="2"/>
<proteinExistence type="predicted"/>
<accession>A0ABV6RY71</accession>
<dbReference type="Gene3D" id="3.40.710.10">
    <property type="entry name" value="DD-peptidase/beta-lactamase superfamily"/>
    <property type="match status" value="1"/>
</dbReference>